<comment type="caution">
    <text evidence="1">The sequence shown here is derived from an EMBL/GenBank/DDBJ whole genome shotgun (WGS) entry which is preliminary data.</text>
</comment>
<evidence type="ECO:0000313" key="2">
    <source>
        <dbReference type="Proteomes" id="UP001358417"/>
    </source>
</evidence>
<sequence>MESGNRSKVTLLILGGGWTYQFLQPVLETEKITYAATTTTGHDNTIAFKFDPNSDDLEAFKILPDADFILITFPLRGRGPSTKLLSMYHKTHDHTSNGEISKERGPKWIQFGSTGIYTHSGWSDESSPIDDANERAIAEMELIELGGCVMNLAGLYGGSRQPKNWVSRVAKSKEQLAAKGALHLIHGRDVARGVVGILKSEGDHGQAKLFGRRWIVADGVSYDWWALVWNWMGKQEGDDSNETSEEKVKYRSWVSELLREQNIKGLPRDMELLGRKLDARGFWHAIGILPEMSITGS</sequence>
<dbReference type="Gene3D" id="3.40.50.720">
    <property type="entry name" value="NAD(P)-binding Rossmann-like Domain"/>
    <property type="match status" value="1"/>
</dbReference>
<dbReference type="EMBL" id="JAVRRD010000037">
    <property type="protein sequence ID" value="KAK5045408.1"/>
    <property type="molecule type" value="Genomic_DNA"/>
</dbReference>
<dbReference type="PANTHER" id="PTHR40129">
    <property type="entry name" value="KETOPANTOATE REDUCTASE N-TERMINAL DOMAIN-CONTAINING PROTEIN"/>
    <property type="match status" value="1"/>
</dbReference>
<gene>
    <name evidence="1" type="ORF">LTR84_009272</name>
</gene>
<reference evidence="1 2" key="1">
    <citation type="submission" date="2023-08" db="EMBL/GenBank/DDBJ databases">
        <title>Black Yeasts Isolated from many extreme environments.</title>
        <authorList>
            <person name="Coleine C."/>
            <person name="Stajich J.E."/>
            <person name="Selbmann L."/>
        </authorList>
    </citation>
    <scope>NUCLEOTIDE SEQUENCE [LARGE SCALE GENOMIC DNA]</scope>
    <source>
        <strain evidence="1 2">CCFEE 5792</strain>
    </source>
</reference>
<dbReference type="PANTHER" id="PTHR40129:SF2">
    <property type="entry name" value="KETOPANTOATE REDUCTASE N-TERMINAL DOMAIN-CONTAINING PROTEIN"/>
    <property type="match status" value="1"/>
</dbReference>
<dbReference type="Proteomes" id="UP001358417">
    <property type="component" value="Unassembled WGS sequence"/>
</dbReference>
<organism evidence="1 2">
    <name type="scientific">Exophiala bonariae</name>
    <dbReference type="NCBI Taxonomy" id="1690606"/>
    <lineage>
        <taxon>Eukaryota</taxon>
        <taxon>Fungi</taxon>
        <taxon>Dikarya</taxon>
        <taxon>Ascomycota</taxon>
        <taxon>Pezizomycotina</taxon>
        <taxon>Eurotiomycetes</taxon>
        <taxon>Chaetothyriomycetidae</taxon>
        <taxon>Chaetothyriales</taxon>
        <taxon>Herpotrichiellaceae</taxon>
        <taxon>Exophiala</taxon>
    </lineage>
</organism>
<dbReference type="GeneID" id="89977431"/>
<name>A0AAV9MUV7_9EURO</name>
<proteinExistence type="predicted"/>
<evidence type="ECO:0000313" key="1">
    <source>
        <dbReference type="EMBL" id="KAK5045408.1"/>
    </source>
</evidence>
<dbReference type="RefSeq" id="XP_064701037.1">
    <property type="nucleotide sequence ID" value="XM_064852812.1"/>
</dbReference>
<protein>
    <recommendedName>
        <fullName evidence="3">NAD(P)-binding domain-containing protein</fullName>
    </recommendedName>
</protein>
<accession>A0AAV9MUV7</accession>
<evidence type="ECO:0008006" key="3">
    <source>
        <dbReference type="Google" id="ProtNLM"/>
    </source>
</evidence>
<dbReference type="AlphaFoldDB" id="A0AAV9MUV7"/>
<keyword evidence="2" id="KW-1185">Reference proteome</keyword>